<dbReference type="PROSITE" id="PS51393">
    <property type="entry name" value="LIPOXYGENASE_3"/>
    <property type="match status" value="1"/>
</dbReference>
<dbReference type="AlphaFoldDB" id="A0A8C7Y8A4"/>
<dbReference type="Ensembl" id="ENSOSIT00000024056.1">
    <property type="protein sequence ID" value="ENSOSIP00000022775.1"/>
    <property type="gene ID" value="ENSOSIG00000011978.1"/>
</dbReference>
<dbReference type="Gene3D" id="1.20.245.10">
    <property type="entry name" value="Lipoxygenase-1, Domain 5"/>
    <property type="match status" value="1"/>
</dbReference>
<protein>
    <recommendedName>
        <fullName evidence="4">Lipoxygenase domain-containing protein</fullName>
    </recommendedName>
</protein>
<evidence type="ECO:0000313" key="5">
    <source>
        <dbReference type="Ensembl" id="ENSOSIP00000022775.1"/>
    </source>
</evidence>
<dbReference type="InterPro" id="IPR013819">
    <property type="entry name" value="LipOase_C"/>
</dbReference>
<proteinExistence type="predicted"/>
<evidence type="ECO:0000259" key="4">
    <source>
        <dbReference type="PROSITE" id="PS51393"/>
    </source>
</evidence>
<evidence type="ECO:0000256" key="2">
    <source>
        <dbReference type="ARBA" id="ARBA00022964"/>
    </source>
</evidence>
<dbReference type="GeneTree" id="ENSGT00940000161510"/>
<dbReference type="GO" id="GO:0016702">
    <property type="term" value="F:oxidoreductase activity, acting on single donors with incorporation of molecular oxygen, incorporation of two atoms of oxygen"/>
    <property type="evidence" value="ECO:0007669"/>
    <property type="project" value="InterPro"/>
</dbReference>
<feature type="domain" description="Lipoxygenase" evidence="4">
    <location>
        <begin position="1"/>
        <end position="122"/>
    </location>
</feature>
<organism evidence="5 6">
    <name type="scientific">Oryzias sinensis</name>
    <name type="common">Chinese medaka</name>
    <dbReference type="NCBI Taxonomy" id="183150"/>
    <lineage>
        <taxon>Eukaryota</taxon>
        <taxon>Metazoa</taxon>
        <taxon>Chordata</taxon>
        <taxon>Craniata</taxon>
        <taxon>Vertebrata</taxon>
        <taxon>Euteleostomi</taxon>
        <taxon>Actinopterygii</taxon>
        <taxon>Neopterygii</taxon>
        <taxon>Teleostei</taxon>
        <taxon>Neoteleostei</taxon>
        <taxon>Acanthomorphata</taxon>
        <taxon>Ovalentaria</taxon>
        <taxon>Atherinomorphae</taxon>
        <taxon>Beloniformes</taxon>
        <taxon>Adrianichthyidae</taxon>
        <taxon>Oryziinae</taxon>
        <taxon>Oryzias</taxon>
    </lineage>
</organism>
<sequence length="122" mass="14110">MLLLLQYDLYGWMPNGPSIMQEPPPTQKGKADEASFLSTLPDVQTKVHILAAVWLLSMQSSDARYLHKFVEGHFTEDFPRYKVTTFQRDLMKLSENIKCRNQNMKLPYTFLDPMLVENSVAI</sequence>
<evidence type="ECO:0000256" key="1">
    <source>
        <dbReference type="ARBA" id="ARBA00022723"/>
    </source>
</evidence>
<keyword evidence="2" id="KW-0223">Dioxygenase</keyword>
<keyword evidence="3" id="KW-0560">Oxidoreductase</keyword>
<evidence type="ECO:0000256" key="3">
    <source>
        <dbReference type="ARBA" id="ARBA00023002"/>
    </source>
</evidence>
<name>A0A8C7Y8A4_9TELE</name>
<keyword evidence="6" id="KW-1185">Reference proteome</keyword>
<dbReference type="Proteomes" id="UP000694383">
    <property type="component" value="Unplaced"/>
</dbReference>
<dbReference type="GO" id="GO:0046872">
    <property type="term" value="F:metal ion binding"/>
    <property type="evidence" value="ECO:0007669"/>
    <property type="project" value="UniProtKB-KW"/>
</dbReference>
<dbReference type="SUPFAM" id="SSF48484">
    <property type="entry name" value="Lipoxigenase"/>
    <property type="match status" value="1"/>
</dbReference>
<evidence type="ECO:0000313" key="6">
    <source>
        <dbReference type="Proteomes" id="UP000694383"/>
    </source>
</evidence>
<reference evidence="5" key="2">
    <citation type="submission" date="2025-09" db="UniProtKB">
        <authorList>
            <consortium name="Ensembl"/>
        </authorList>
    </citation>
    <scope>IDENTIFICATION</scope>
</reference>
<accession>A0A8C7Y8A4</accession>
<reference evidence="5" key="1">
    <citation type="submission" date="2025-08" db="UniProtKB">
        <authorList>
            <consortium name="Ensembl"/>
        </authorList>
    </citation>
    <scope>IDENTIFICATION</scope>
</reference>
<dbReference type="PANTHER" id="PTHR11771">
    <property type="entry name" value="LIPOXYGENASE"/>
    <property type="match status" value="1"/>
</dbReference>
<dbReference type="InterPro" id="IPR000907">
    <property type="entry name" value="LipOase"/>
</dbReference>
<dbReference type="GO" id="GO:0034440">
    <property type="term" value="P:lipid oxidation"/>
    <property type="evidence" value="ECO:0007669"/>
    <property type="project" value="InterPro"/>
</dbReference>
<dbReference type="Pfam" id="PF00305">
    <property type="entry name" value="Lipoxygenase"/>
    <property type="match status" value="1"/>
</dbReference>
<dbReference type="InterPro" id="IPR036226">
    <property type="entry name" value="LipOase_C_sf"/>
</dbReference>
<keyword evidence="1" id="KW-0479">Metal-binding</keyword>